<reference evidence="12 13" key="1">
    <citation type="submission" date="2020-04" db="EMBL/GenBank/DDBJ databases">
        <authorList>
            <person name="Hitch T.C.A."/>
            <person name="Wylensek D."/>
            <person name="Clavel T."/>
        </authorList>
    </citation>
    <scope>NUCLEOTIDE SEQUENCE [LARGE SCALE GENOMIC DNA]</scope>
    <source>
        <strain evidence="12 13">COR2-253-APC-1A</strain>
    </source>
</reference>
<dbReference type="NCBIfam" id="NF003933">
    <property type="entry name" value="PRK05444.2-2"/>
    <property type="match status" value="1"/>
</dbReference>
<comment type="cofactor">
    <cofactor evidence="10">
        <name>thiamine diphosphate</name>
        <dbReference type="ChEBI" id="CHEBI:58937"/>
    </cofactor>
    <text evidence="10">Binds 1 thiamine pyrophosphate per subunit.</text>
</comment>
<dbReference type="InterPro" id="IPR049557">
    <property type="entry name" value="Transketolase_CS"/>
</dbReference>
<dbReference type="GO" id="GO:0000287">
    <property type="term" value="F:magnesium ion binding"/>
    <property type="evidence" value="ECO:0007669"/>
    <property type="project" value="UniProtKB-UniRule"/>
</dbReference>
<dbReference type="InterPro" id="IPR009014">
    <property type="entry name" value="Transketo_C/PFOR_II"/>
</dbReference>
<dbReference type="GO" id="GO:0005829">
    <property type="term" value="C:cytosol"/>
    <property type="evidence" value="ECO:0007669"/>
    <property type="project" value="TreeGrafter"/>
</dbReference>
<keyword evidence="8 10" id="KW-0786">Thiamine pyrophosphate</keyword>
<dbReference type="SUPFAM" id="SSF52922">
    <property type="entry name" value="TK C-terminal domain-like"/>
    <property type="match status" value="1"/>
</dbReference>
<dbReference type="AlphaFoldDB" id="A0A848AYZ7"/>
<evidence type="ECO:0000256" key="1">
    <source>
        <dbReference type="ARBA" id="ARBA00004980"/>
    </source>
</evidence>
<evidence type="ECO:0000256" key="2">
    <source>
        <dbReference type="ARBA" id="ARBA00011081"/>
    </source>
</evidence>
<dbReference type="Pfam" id="PF02780">
    <property type="entry name" value="Transketolase_C"/>
    <property type="match status" value="1"/>
</dbReference>
<dbReference type="GO" id="GO:0030976">
    <property type="term" value="F:thiamine pyrophosphate binding"/>
    <property type="evidence" value="ECO:0007669"/>
    <property type="project" value="UniProtKB-UniRule"/>
</dbReference>
<dbReference type="PANTHER" id="PTHR43322">
    <property type="entry name" value="1-D-DEOXYXYLULOSE 5-PHOSPHATE SYNTHASE-RELATED"/>
    <property type="match status" value="1"/>
</dbReference>
<dbReference type="PANTHER" id="PTHR43322:SF5">
    <property type="entry name" value="1-DEOXY-D-XYLULOSE-5-PHOSPHATE SYNTHASE, CHLOROPLASTIC"/>
    <property type="match status" value="1"/>
</dbReference>
<name>A0A848AYZ7_9BACT</name>
<dbReference type="UniPathway" id="UPA00064">
    <property type="reaction ID" value="UER00091"/>
</dbReference>
<dbReference type="InterPro" id="IPR033248">
    <property type="entry name" value="Transketolase_C"/>
</dbReference>
<evidence type="ECO:0000256" key="6">
    <source>
        <dbReference type="ARBA" id="ARBA00022842"/>
    </source>
</evidence>
<feature type="binding site" evidence="10">
    <location>
        <position position="185"/>
    </location>
    <ligand>
        <name>thiamine diphosphate</name>
        <dbReference type="ChEBI" id="CHEBI:58937"/>
    </ligand>
</feature>
<dbReference type="Proteomes" id="UP000576225">
    <property type="component" value="Unassembled WGS sequence"/>
</dbReference>
<evidence type="ECO:0000256" key="9">
    <source>
        <dbReference type="ARBA" id="ARBA00023229"/>
    </source>
</evidence>
<dbReference type="GO" id="GO:0019288">
    <property type="term" value="P:isopentenyl diphosphate biosynthetic process, methylerythritol 4-phosphate pathway"/>
    <property type="evidence" value="ECO:0007669"/>
    <property type="project" value="TreeGrafter"/>
</dbReference>
<evidence type="ECO:0000256" key="10">
    <source>
        <dbReference type="HAMAP-Rule" id="MF_00315"/>
    </source>
</evidence>
<keyword evidence="5 10" id="KW-0479">Metal-binding</keyword>
<comment type="similarity">
    <text evidence="2 10">Belongs to the transketolase family. DXPS subfamily.</text>
</comment>
<dbReference type="CDD" id="cd02007">
    <property type="entry name" value="TPP_DXS"/>
    <property type="match status" value="1"/>
</dbReference>
<comment type="subunit">
    <text evidence="3 10">Homodimer.</text>
</comment>
<accession>A0A848AYZ7</accession>
<dbReference type="GO" id="GO:0016114">
    <property type="term" value="P:terpenoid biosynthetic process"/>
    <property type="evidence" value="ECO:0007669"/>
    <property type="project" value="UniProtKB-UniRule"/>
</dbReference>
<dbReference type="GO" id="GO:0009228">
    <property type="term" value="P:thiamine biosynthetic process"/>
    <property type="evidence" value="ECO:0007669"/>
    <property type="project" value="UniProtKB-UniRule"/>
</dbReference>
<evidence type="ECO:0000256" key="4">
    <source>
        <dbReference type="ARBA" id="ARBA00022679"/>
    </source>
</evidence>
<dbReference type="Pfam" id="PF13292">
    <property type="entry name" value="DXP_synthase_N"/>
    <property type="match status" value="1"/>
</dbReference>
<organism evidence="12 13">
    <name type="scientific">Victivallis vadensis</name>
    <dbReference type="NCBI Taxonomy" id="172901"/>
    <lineage>
        <taxon>Bacteria</taxon>
        <taxon>Pseudomonadati</taxon>
        <taxon>Lentisphaerota</taxon>
        <taxon>Lentisphaeria</taxon>
        <taxon>Victivallales</taxon>
        <taxon>Victivallaceae</taxon>
        <taxon>Victivallis</taxon>
    </lineage>
</organism>
<keyword evidence="4 10" id="KW-0808">Transferase</keyword>
<dbReference type="PROSITE" id="PS00801">
    <property type="entry name" value="TRANSKETOLASE_1"/>
    <property type="match status" value="1"/>
</dbReference>
<evidence type="ECO:0000259" key="11">
    <source>
        <dbReference type="SMART" id="SM00861"/>
    </source>
</evidence>
<dbReference type="SMART" id="SM00861">
    <property type="entry name" value="Transket_pyr"/>
    <property type="match status" value="1"/>
</dbReference>
<dbReference type="GO" id="GO:0008661">
    <property type="term" value="F:1-deoxy-D-xylulose-5-phosphate synthase activity"/>
    <property type="evidence" value="ECO:0007669"/>
    <property type="project" value="UniProtKB-UniRule"/>
</dbReference>
<comment type="catalytic activity">
    <reaction evidence="10">
        <text>D-glyceraldehyde 3-phosphate + pyruvate + H(+) = 1-deoxy-D-xylulose 5-phosphate + CO2</text>
        <dbReference type="Rhea" id="RHEA:12605"/>
        <dbReference type="ChEBI" id="CHEBI:15361"/>
        <dbReference type="ChEBI" id="CHEBI:15378"/>
        <dbReference type="ChEBI" id="CHEBI:16526"/>
        <dbReference type="ChEBI" id="CHEBI:57792"/>
        <dbReference type="ChEBI" id="CHEBI:59776"/>
        <dbReference type="EC" id="2.2.1.7"/>
    </reaction>
</comment>
<dbReference type="Gene3D" id="3.40.50.920">
    <property type="match status" value="1"/>
</dbReference>
<proteinExistence type="inferred from homology"/>
<comment type="function">
    <text evidence="10">Catalyzes the acyloin condensation reaction between C atoms 2 and 3 of pyruvate and glyceraldehyde 3-phosphate to yield 1-deoxy-D-xylulose-5-phosphate (DXP).</text>
</comment>
<dbReference type="Pfam" id="PF02779">
    <property type="entry name" value="Transket_pyr"/>
    <property type="match status" value="1"/>
</dbReference>
<dbReference type="RefSeq" id="WP_168961807.1">
    <property type="nucleotide sequence ID" value="NZ_JABAEW010000006.1"/>
</dbReference>
<comment type="pathway">
    <text evidence="1 10">Metabolic intermediate biosynthesis; 1-deoxy-D-xylulose 5-phosphate biosynthesis; 1-deoxy-D-xylulose 5-phosphate from D-glyceraldehyde 3-phosphate and pyruvate: step 1/1.</text>
</comment>
<dbReference type="Gene3D" id="3.40.50.970">
    <property type="match status" value="2"/>
</dbReference>
<dbReference type="NCBIfam" id="TIGR00204">
    <property type="entry name" value="dxs"/>
    <property type="match status" value="1"/>
</dbReference>
<feature type="binding site" evidence="10">
    <location>
        <position position="156"/>
    </location>
    <ligand>
        <name>Mg(2+)</name>
        <dbReference type="ChEBI" id="CHEBI:18420"/>
    </ligand>
</feature>
<dbReference type="InterPro" id="IPR005475">
    <property type="entry name" value="Transketolase-like_Pyr-bd"/>
</dbReference>
<feature type="binding site" evidence="10">
    <location>
        <position position="185"/>
    </location>
    <ligand>
        <name>Mg(2+)</name>
        <dbReference type="ChEBI" id="CHEBI:18420"/>
    </ligand>
</feature>
<dbReference type="EMBL" id="JABAEW010000006">
    <property type="protein sequence ID" value="NMD85896.1"/>
    <property type="molecule type" value="Genomic_DNA"/>
</dbReference>
<feature type="domain" description="Transketolase-like pyrimidine-binding" evidence="11">
    <location>
        <begin position="324"/>
        <end position="486"/>
    </location>
</feature>
<dbReference type="EC" id="2.2.1.7" evidence="10"/>
<evidence type="ECO:0000313" key="13">
    <source>
        <dbReference type="Proteomes" id="UP000576225"/>
    </source>
</evidence>
<keyword evidence="9 10" id="KW-0414">Isoprene biosynthesis</keyword>
<feature type="binding site" evidence="10">
    <location>
        <begin position="157"/>
        <end position="158"/>
    </location>
    <ligand>
        <name>thiamine diphosphate</name>
        <dbReference type="ChEBI" id="CHEBI:58937"/>
    </ligand>
</feature>
<feature type="binding site" evidence="10">
    <location>
        <begin position="125"/>
        <end position="127"/>
    </location>
    <ligand>
        <name>thiamine diphosphate</name>
        <dbReference type="ChEBI" id="CHEBI:58937"/>
    </ligand>
</feature>
<sequence>MEEASISVEGRFMYLEKINSPADLAGLSVTELELLAAEIRELVIETVSVNGGHLGASLGTVELILALHRVFKVPEDRLLFDVGHQAYAHKILTGRREFFKTLRRHGGCAGFPAAWESEFDVGASGHAGTAISTAVGLSAAFGRSGSPHRAVAVVGDGALNCGMSLEGMINASRDGKNLIVVLNDNKMSIQENVGGMAHYLNCLISGSSYNKFKMTVKRLLKTLPRHEAIHRFIKRTEDLLKGIFLPGIVFEQLGFRYIGPINGHSLPDLLRTLERVRELEGPILVHVITEKGRGYEFARQEPARYHGVAGFDRATGRLKKSEGPTFSNAFGDAMVRLGEAHPEVAAISAAMVSGTGLNRFQQKFPGRCFDVGICEEHAVTFAGGLAAGGMRPVCAIYSTFLQRAFDSIYHDVVLPKQPVILALDRGGAVEDGPTHHGIYDLGFLRELPGLTVMAPRSERELELMLDFAYELKAPAAIRYPRGGSPADPAETVPPLELGRAEVVRAGGDGPVIWAMGPEVYTALEAARLLEAAGKGSCTVVNARFLAPFDGETARRLAASGRPVATVEDHRITGGLASALDEALADAPHGKVLHFGWPDRVIPHGCVGELKREFGLTAEAVAEKLGSL</sequence>
<feature type="binding site" evidence="10">
    <location>
        <position position="295"/>
    </location>
    <ligand>
        <name>thiamine diphosphate</name>
        <dbReference type="ChEBI" id="CHEBI:58937"/>
    </ligand>
</feature>
<evidence type="ECO:0000256" key="5">
    <source>
        <dbReference type="ARBA" id="ARBA00022723"/>
    </source>
</evidence>
<evidence type="ECO:0000256" key="8">
    <source>
        <dbReference type="ARBA" id="ARBA00023052"/>
    </source>
</evidence>
<evidence type="ECO:0000313" key="12">
    <source>
        <dbReference type="EMBL" id="NMD85896.1"/>
    </source>
</evidence>
<evidence type="ECO:0000256" key="7">
    <source>
        <dbReference type="ARBA" id="ARBA00022977"/>
    </source>
</evidence>
<dbReference type="CDD" id="cd07033">
    <property type="entry name" value="TPP_PYR_DXS_TK_like"/>
    <property type="match status" value="1"/>
</dbReference>
<dbReference type="InterPro" id="IPR005477">
    <property type="entry name" value="Dxylulose-5-P_synthase"/>
</dbReference>
<dbReference type="SUPFAM" id="SSF52518">
    <property type="entry name" value="Thiamin diphosphate-binding fold (THDP-binding)"/>
    <property type="match status" value="2"/>
</dbReference>
<dbReference type="HAMAP" id="MF_00315">
    <property type="entry name" value="DXP_synth"/>
    <property type="match status" value="1"/>
</dbReference>
<feature type="binding site" evidence="10">
    <location>
        <position position="84"/>
    </location>
    <ligand>
        <name>thiamine diphosphate</name>
        <dbReference type="ChEBI" id="CHEBI:58937"/>
    </ligand>
</feature>
<evidence type="ECO:0000256" key="3">
    <source>
        <dbReference type="ARBA" id="ARBA00011738"/>
    </source>
</evidence>
<dbReference type="InterPro" id="IPR029061">
    <property type="entry name" value="THDP-binding"/>
</dbReference>
<feature type="binding site" evidence="10">
    <location>
        <position position="375"/>
    </location>
    <ligand>
        <name>thiamine diphosphate</name>
        <dbReference type="ChEBI" id="CHEBI:58937"/>
    </ligand>
</feature>
<keyword evidence="7 10" id="KW-0784">Thiamine biosynthesis</keyword>
<gene>
    <name evidence="10" type="primary">dxs</name>
    <name evidence="12" type="ORF">HF882_04785</name>
</gene>
<keyword evidence="6 10" id="KW-0460">Magnesium</keyword>
<protein>
    <recommendedName>
        <fullName evidence="10">1-deoxy-D-xylulose-5-phosphate synthase</fullName>
        <ecNumber evidence="10">2.2.1.7</ecNumber>
    </recommendedName>
    <alternativeName>
        <fullName evidence="10">1-deoxyxylulose-5-phosphate synthase</fullName>
        <shortName evidence="10">DXP synthase</shortName>
        <shortName evidence="10">DXPS</shortName>
    </alternativeName>
</protein>
<comment type="caution">
    <text evidence="12">The sequence shown here is derived from an EMBL/GenBank/DDBJ whole genome shotgun (WGS) entry which is preliminary data.</text>
</comment>
<comment type="cofactor">
    <cofactor evidence="10">
        <name>Mg(2+)</name>
        <dbReference type="ChEBI" id="CHEBI:18420"/>
    </cofactor>
    <text evidence="10">Binds 1 Mg(2+) ion per subunit.</text>
</comment>